<reference evidence="1 2" key="1">
    <citation type="submission" date="2010-08" db="EMBL/GenBank/DDBJ databases">
        <authorList>
            <person name="Durkin A.S."/>
            <person name="Madupu R."/>
            <person name="Torralba M."/>
            <person name="Gillis M."/>
            <person name="Methe B."/>
            <person name="Sutton G."/>
            <person name="Nelson K.E."/>
        </authorList>
    </citation>
    <scope>NUCLEOTIDE SEQUENCE [LARGE SCALE GENOMIC DNA]</scope>
    <source>
        <strain evidence="1 2">FB035-09AN</strain>
    </source>
</reference>
<sequence>MVKKQKKKAIFPFLLQKFYAKSAQILAKSCIFVAKFM</sequence>
<proteinExistence type="predicted"/>
<dbReference type="EMBL" id="AEDO01000037">
    <property type="protein sequence ID" value="EFL46111.1"/>
    <property type="molecule type" value="Genomic_DNA"/>
</dbReference>
<accession>E1KR96</accession>
<comment type="caution">
    <text evidence="1">The sequence shown here is derived from an EMBL/GenBank/DDBJ whole genome shotgun (WGS) entry which is preliminary data.</text>
</comment>
<organism evidence="1 2">
    <name type="scientific">Prevotella disiens FB035-09AN</name>
    <dbReference type="NCBI Taxonomy" id="866771"/>
    <lineage>
        <taxon>Bacteria</taxon>
        <taxon>Pseudomonadati</taxon>
        <taxon>Bacteroidota</taxon>
        <taxon>Bacteroidia</taxon>
        <taxon>Bacteroidales</taxon>
        <taxon>Prevotellaceae</taxon>
        <taxon>Prevotella</taxon>
    </lineage>
</organism>
<name>E1KR96_9BACT</name>
<evidence type="ECO:0000313" key="1">
    <source>
        <dbReference type="EMBL" id="EFL46111.1"/>
    </source>
</evidence>
<dbReference type="AlphaFoldDB" id="E1KR96"/>
<evidence type="ECO:0000313" key="2">
    <source>
        <dbReference type="Proteomes" id="UP000003610"/>
    </source>
</evidence>
<protein>
    <submittedName>
        <fullName evidence="1">Uncharacterized protein</fullName>
    </submittedName>
</protein>
<gene>
    <name evidence="1" type="ORF">HMPREF9296_2292</name>
</gene>
<dbReference type="Proteomes" id="UP000003610">
    <property type="component" value="Unassembled WGS sequence"/>
</dbReference>